<evidence type="ECO:0000313" key="1">
    <source>
        <dbReference type="EMBL" id="GBP54083.1"/>
    </source>
</evidence>
<dbReference type="AlphaFoldDB" id="A0A4C1WSY4"/>
<reference evidence="1 2" key="1">
    <citation type="journal article" date="2019" name="Commun. Biol.">
        <title>The bagworm genome reveals a unique fibroin gene that provides high tensile strength.</title>
        <authorList>
            <person name="Kono N."/>
            <person name="Nakamura H."/>
            <person name="Ohtoshi R."/>
            <person name="Tomita M."/>
            <person name="Numata K."/>
            <person name="Arakawa K."/>
        </authorList>
    </citation>
    <scope>NUCLEOTIDE SEQUENCE [LARGE SCALE GENOMIC DNA]</scope>
</reference>
<dbReference type="EMBL" id="BGZK01000639">
    <property type="protein sequence ID" value="GBP54083.1"/>
    <property type="molecule type" value="Genomic_DNA"/>
</dbReference>
<proteinExistence type="predicted"/>
<comment type="caution">
    <text evidence="1">The sequence shown here is derived from an EMBL/GenBank/DDBJ whole genome shotgun (WGS) entry which is preliminary data.</text>
</comment>
<protein>
    <submittedName>
        <fullName evidence="1">Uncharacterized protein</fullName>
    </submittedName>
</protein>
<organism evidence="1 2">
    <name type="scientific">Eumeta variegata</name>
    <name type="common">Bagworm moth</name>
    <name type="synonym">Eumeta japonica</name>
    <dbReference type="NCBI Taxonomy" id="151549"/>
    <lineage>
        <taxon>Eukaryota</taxon>
        <taxon>Metazoa</taxon>
        <taxon>Ecdysozoa</taxon>
        <taxon>Arthropoda</taxon>
        <taxon>Hexapoda</taxon>
        <taxon>Insecta</taxon>
        <taxon>Pterygota</taxon>
        <taxon>Neoptera</taxon>
        <taxon>Endopterygota</taxon>
        <taxon>Lepidoptera</taxon>
        <taxon>Glossata</taxon>
        <taxon>Ditrysia</taxon>
        <taxon>Tineoidea</taxon>
        <taxon>Psychidae</taxon>
        <taxon>Oiketicinae</taxon>
        <taxon>Eumeta</taxon>
    </lineage>
</organism>
<sequence>MATTEDNISAVRLKIETDKSDLPADLNKLRHRELRTLETGGARSPPLSMCGPGGVACVFVRVSSLDTAAI</sequence>
<accession>A0A4C1WSY4</accession>
<gene>
    <name evidence="1" type="ORF">EVAR_81251_1</name>
</gene>
<evidence type="ECO:0000313" key="2">
    <source>
        <dbReference type="Proteomes" id="UP000299102"/>
    </source>
</evidence>
<keyword evidence="2" id="KW-1185">Reference proteome</keyword>
<name>A0A4C1WSY4_EUMVA</name>
<dbReference type="Proteomes" id="UP000299102">
    <property type="component" value="Unassembled WGS sequence"/>
</dbReference>